<dbReference type="Gene3D" id="3.50.50.60">
    <property type="entry name" value="FAD/NAD(P)-binding domain"/>
    <property type="match status" value="1"/>
</dbReference>
<comment type="caution">
    <text evidence="3">The sequence shown here is derived from an EMBL/GenBank/DDBJ whole genome shotgun (WGS) entry which is preliminary data.</text>
</comment>
<evidence type="ECO:0000313" key="4">
    <source>
        <dbReference type="Proteomes" id="UP001500879"/>
    </source>
</evidence>
<dbReference type="Gene3D" id="3.30.9.10">
    <property type="entry name" value="D-Amino Acid Oxidase, subunit A, domain 2"/>
    <property type="match status" value="1"/>
</dbReference>
<evidence type="ECO:0000259" key="2">
    <source>
        <dbReference type="Pfam" id="PF01266"/>
    </source>
</evidence>
<dbReference type="PANTHER" id="PTHR13847:SF287">
    <property type="entry name" value="FAD-DEPENDENT OXIDOREDUCTASE DOMAIN-CONTAINING PROTEIN 1"/>
    <property type="match status" value="1"/>
</dbReference>
<keyword evidence="1" id="KW-0560">Oxidoreductase</keyword>
<dbReference type="PANTHER" id="PTHR13847">
    <property type="entry name" value="SARCOSINE DEHYDROGENASE-RELATED"/>
    <property type="match status" value="1"/>
</dbReference>
<reference evidence="4" key="1">
    <citation type="journal article" date="2019" name="Int. J. Syst. Evol. Microbiol.">
        <title>The Global Catalogue of Microorganisms (GCM) 10K type strain sequencing project: providing services to taxonomists for standard genome sequencing and annotation.</title>
        <authorList>
            <consortium name="The Broad Institute Genomics Platform"/>
            <consortium name="The Broad Institute Genome Sequencing Center for Infectious Disease"/>
            <person name="Wu L."/>
            <person name="Ma J."/>
        </authorList>
    </citation>
    <scope>NUCLEOTIDE SEQUENCE [LARGE SCALE GENOMIC DNA]</scope>
    <source>
        <strain evidence="4">JCM 4788</strain>
    </source>
</reference>
<dbReference type="InterPro" id="IPR006076">
    <property type="entry name" value="FAD-dep_OxRdtase"/>
</dbReference>
<evidence type="ECO:0000313" key="3">
    <source>
        <dbReference type="EMBL" id="GAA0404341.1"/>
    </source>
</evidence>
<dbReference type="InterPro" id="IPR036188">
    <property type="entry name" value="FAD/NAD-bd_sf"/>
</dbReference>
<dbReference type="SUPFAM" id="SSF51905">
    <property type="entry name" value="FAD/NAD(P)-binding domain"/>
    <property type="match status" value="1"/>
</dbReference>
<accession>A0ABP3IIC6</accession>
<dbReference type="Pfam" id="PF01266">
    <property type="entry name" value="DAO"/>
    <property type="match status" value="1"/>
</dbReference>
<name>A0ABP3IIC6_9ACTN</name>
<proteinExistence type="predicted"/>
<protein>
    <submittedName>
        <fullName evidence="3">FAD-binding oxidoreductase</fullName>
    </submittedName>
</protein>
<dbReference type="Proteomes" id="UP001500879">
    <property type="component" value="Unassembled WGS sequence"/>
</dbReference>
<sequence>MTTPAGTPARTADVAVVGAGIIGLATAERLSAQGLSVTVVDGHGPASGATGASGGLVRALDLSTSAALSWAAEGLDRYLRRGPHGLWPEVREHGALTLFGADGAARAEDAAARVRAAGHTADVLDAKEITAAFPGIAPPEDGFGVHEPRAGWLPARAVAEAVLRDADRVTLLAPARALEITTAGSRVTGVRTTAGFVRARAVLLAAGVHSADLARTAGVELRLRTRSVSYCVFAPRTPVTGTLPTVLDTTTGAWLRRWDDGTGILAGAPSTVRDVPPVVTPGVPDAEAERVRGVVRHRCPGLVGAELVGGVTAFDALGPDGGGEVTAWPDPAGLVTATGWNGGGFKKAPAVGRYAAELLREAAS</sequence>
<dbReference type="EMBL" id="BAAABX010000027">
    <property type="protein sequence ID" value="GAA0404341.1"/>
    <property type="molecule type" value="Genomic_DNA"/>
</dbReference>
<organism evidence="3 4">
    <name type="scientific">Streptomyces luteireticuli</name>
    <dbReference type="NCBI Taxonomy" id="173858"/>
    <lineage>
        <taxon>Bacteria</taxon>
        <taxon>Bacillati</taxon>
        <taxon>Actinomycetota</taxon>
        <taxon>Actinomycetes</taxon>
        <taxon>Kitasatosporales</taxon>
        <taxon>Streptomycetaceae</taxon>
        <taxon>Streptomyces</taxon>
    </lineage>
</organism>
<feature type="domain" description="FAD dependent oxidoreductase" evidence="2">
    <location>
        <begin position="13"/>
        <end position="358"/>
    </location>
</feature>
<keyword evidence="4" id="KW-1185">Reference proteome</keyword>
<evidence type="ECO:0000256" key="1">
    <source>
        <dbReference type="ARBA" id="ARBA00023002"/>
    </source>
</evidence>
<gene>
    <name evidence="3" type="ORF">GCM10010357_26680</name>
</gene>
<dbReference type="RefSeq" id="WP_344023551.1">
    <property type="nucleotide sequence ID" value="NZ_BAAABX010000027.1"/>
</dbReference>